<evidence type="ECO:0000313" key="2">
    <source>
        <dbReference type="EMBL" id="SPN73603.1"/>
    </source>
</evidence>
<sequence>MLGSSPCYPGAGNIEEYKNRYFYCQLCAQIVSPYTARVVVVDLQDTSTGVIDVMRCKQHKFQGLPVHGPITSLWALEPVGNKTARLESEMYAICSQVKNLDLFSIMGWALGGLCILAALILGVMVQGPLIAGLSSWVIPSIVGGIGVILCLTGLLIAYFGKTKVRQWLALSKEYITHCHLRQIQKNSENYSVITQYPATCALSKPITQLSLENNSNQMQLAGKIDI</sequence>
<dbReference type="Proteomes" id="UP000244926">
    <property type="component" value="Chromosome I"/>
</dbReference>
<keyword evidence="1" id="KW-1133">Transmembrane helix</keyword>
<accession>A0A2R8FB00</accession>
<reference evidence="3" key="1">
    <citation type="submission" date="2017-11" db="EMBL/GenBank/DDBJ databases">
        <authorList>
            <person name="Seth-Smith MB H."/>
        </authorList>
    </citation>
    <scope>NUCLEOTIDE SEQUENCE [LARGE SCALE GENOMIC DNA]</scope>
</reference>
<feature type="transmembrane region" description="Helical" evidence="1">
    <location>
        <begin position="105"/>
        <end position="125"/>
    </location>
</feature>
<dbReference type="EMBL" id="LT993738">
    <property type="protein sequence ID" value="SPN73603.1"/>
    <property type="molecule type" value="Genomic_DNA"/>
</dbReference>
<dbReference type="AlphaFoldDB" id="A0A2R8FB00"/>
<protein>
    <submittedName>
        <fullName evidence="2">Uncharacterized protein</fullName>
    </submittedName>
</protein>
<dbReference type="RefSeq" id="WP_108896561.1">
    <property type="nucleotide sequence ID" value="NZ_LT993738.1"/>
</dbReference>
<gene>
    <name evidence="2" type="ORF">C10C_0436</name>
</gene>
<evidence type="ECO:0000256" key="1">
    <source>
        <dbReference type="SAM" id="Phobius"/>
    </source>
</evidence>
<feature type="transmembrane region" description="Helical" evidence="1">
    <location>
        <begin position="137"/>
        <end position="159"/>
    </location>
</feature>
<keyword evidence="1" id="KW-0812">Transmembrane</keyword>
<proteinExistence type="predicted"/>
<keyword evidence="1" id="KW-0472">Membrane</keyword>
<name>A0A2R8FB00_9CHLA</name>
<keyword evidence="3" id="KW-1185">Reference proteome</keyword>
<organism evidence="2 3">
    <name type="scientific">Chlamydia serpentis</name>
    <dbReference type="NCBI Taxonomy" id="1967782"/>
    <lineage>
        <taxon>Bacteria</taxon>
        <taxon>Pseudomonadati</taxon>
        <taxon>Chlamydiota</taxon>
        <taxon>Chlamydiia</taxon>
        <taxon>Chlamydiales</taxon>
        <taxon>Chlamydiaceae</taxon>
        <taxon>Chlamydia/Chlamydophila group</taxon>
        <taxon>Chlamydia</taxon>
    </lineage>
</organism>
<dbReference type="KEGG" id="csee:C10C_0436"/>
<evidence type="ECO:0000313" key="3">
    <source>
        <dbReference type="Proteomes" id="UP000244926"/>
    </source>
</evidence>
<dbReference type="OrthoDB" id="19146at2"/>